<comment type="caution">
    <text evidence="2">The sequence shown here is derived from an EMBL/GenBank/DDBJ whole genome shotgun (WGS) entry which is preliminary data.</text>
</comment>
<name>A0ABT2ECI4_9GAMM</name>
<keyword evidence="3" id="KW-1185">Reference proteome</keyword>
<evidence type="ECO:0000256" key="1">
    <source>
        <dbReference type="SAM" id="Phobius"/>
    </source>
</evidence>
<keyword evidence="1" id="KW-0812">Transmembrane</keyword>
<keyword evidence="1" id="KW-0472">Membrane</keyword>
<accession>A0ABT2ECI4</accession>
<evidence type="ECO:0000313" key="3">
    <source>
        <dbReference type="Proteomes" id="UP001165542"/>
    </source>
</evidence>
<keyword evidence="1" id="KW-1133">Transmembrane helix</keyword>
<feature type="transmembrane region" description="Helical" evidence="1">
    <location>
        <begin position="66"/>
        <end position="87"/>
    </location>
</feature>
<evidence type="ECO:0000313" key="2">
    <source>
        <dbReference type="EMBL" id="MCS2609078.1"/>
    </source>
</evidence>
<proteinExistence type="predicted"/>
<organism evidence="2 3">
    <name type="scientific">Halomonas dongshanensis</name>
    <dbReference type="NCBI Taxonomy" id="2890835"/>
    <lineage>
        <taxon>Bacteria</taxon>
        <taxon>Pseudomonadati</taxon>
        <taxon>Pseudomonadota</taxon>
        <taxon>Gammaproteobacteria</taxon>
        <taxon>Oceanospirillales</taxon>
        <taxon>Halomonadaceae</taxon>
        <taxon>Halomonas</taxon>
    </lineage>
</organism>
<dbReference type="Proteomes" id="UP001165542">
    <property type="component" value="Unassembled WGS sequence"/>
</dbReference>
<dbReference type="EMBL" id="JAJISC010000003">
    <property type="protein sequence ID" value="MCS2609078.1"/>
    <property type="molecule type" value="Genomic_DNA"/>
</dbReference>
<reference evidence="2" key="1">
    <citation type="submission" date="2021-11" db="EMBL/GenBank/DDBJ databases">
        <title>Halomonas sp., isolated from a coastal aquaculture zone in Dongshan Bay.</title>
        <authorList>
            <person name="Lin W."/>
        </authorList>
    </citation>
    <scope>NUCLEOTIDE SEQUENCE</scope>
    <source>
        <strain evidence="2">Yzlin-01</strain>
    </source>
</reference>
<protein>
    <submittedName>
        <fullName evidence="2">Uncharacterized protein</fullName>
    </submittedName>
</protein>
<gene>
    <name evidence="2" type="ORF">LLY24_07095</name>
</gene>
<sequence>MTVLLIWMIAFALILYFAYQRWNSGLSQGLDKFLPAALKSHGDNREVWVVALAVLGATALVRPVEILLVAILLGLFALVLTKVINVANSTIKH</sequence>
<dbReference type="RefSeq" id="WP_259035593.1">
    <property type="nucleotide sequence ID" value="NZ_JAJISC010000003.1"/>
</dbReference>